<dbReference type="Proteomes" id="UP000281112">
    <property type="component" value="Unassembled WGS sequence"/>
</dbReference>
<proteinExistence type="predicted"/>
<dbReference type="InterPro" id="IPR033900">
    <property type="entry name" value="Gram_neg_porin_domain"/>
</dbReference>
<feature type="signal peptide" evidence="4">
    <location>
        <begin position="1"/>
        <end position="21"/>
    </location>
</feature>
<reference evidence="6 7" key="1">
    <citation type="submission" date="2018-11" db="EMBL/GenBank/DDBJ databases">
        <title>Vibrio LJC006 sp. nov., isolated from seawater during the bloom of the enteromorpha.</title>
        <authorList>
            <person name="Liang J."/>
        </authorList>
    </citation>
    <scope>NUCLEOTIDE SEQUENCE [LARGE SCALE GENOMIC DNA]</scope>
    <source>
        <strain evidence="6 7">LJC006</strain>
    </source>
</reference>
<dbReference type="GO" id="GO:0015288">
    <property type="term" value="F:porin activity"/>
    <property type="evidence" value="ECO:0007669"/>
    <property type="project" value="InterPro"/>
</dbReference>
<organism evidence="6 7">
    <name type="scientific">Vibrio viridaestus</name>
    <dbReference type="NCBI Taxonomy" id="2487322"/>
    <lineage>
        <taxon>Bacteria</taxon>
        <taxon>Pseudomonadati</taxon>
        <taxon>Pseudomonadota</taxon>
        <taxon>Gammaproteobacteria</taxon>
        <taxon>Vibrionales</taxon>
        <taxon>Vibrionaceae</taxon>
        <taxon>Vibrio</taxon>
    </lineage>
</organism>
<dbReference type="RefSeq" id="WP_124935971.1">
    <property type="nucleotide sequence ID" value="NZ_RJVQ01000002.1"/>
</dbReference>
<dbReference type="CDD" id="cd00342">
    <property type="entry name" value="gram_neg_porins"/>
    <property type="match status" value="1"/>
</dbReference>
<dbReference type="EMBL" id="RJVQ01000002">
    <property type="protein sequence ID" value="RQW63850.1"/>
    <property type="molecule type" value="Genomic_DNA"/>
</dbReference>
<accession>A0A3N9TID7</accession>
<evidence type="ECO:0000256" key="2">
    <source>
        <dbReference type="ARBA" id="ARBA00022729"/>
    </source>
</evidence>
<gene>
    <name evidence="6" type="ORF">EES38_04370</name>
</gene>
<feature type="chain" id="PRO_5018081074" evidence="4">
    <location>
        <begin position="22"/>
        <end position="344"/>
    </location>
</feature>
<evidence type="ECO:0000256" key="1">
    <source>
        <dbReference type="ARBA" id="ARBA00004571"/>
    </source>
</evidence>
<sequence>MKKTLIALAVAGAAVATGANASELYNQDGTSLTMGGRVVGALSLKDGEASDASYVRLSFLGKQEINEGLYGVGYFEGQFESSDQATTDEDDTSTFTDRYTYAGLGGTYGEVTYGKQDGSFTPLSDFTDIMTWHGDSSVNKIPMGDRTTNLLKYTGQFDDLYVNATYHFADRTEVTSNTGVETYDNNDQDGAAVSGIYTIGDSGVALGAGFGSQNENYQTIATASFTHDALYLAALYSHIDYDRTGATDYDGYELAAAYTIDKTKLIATYNYGETSDDAVNNLALEAAYYFQPNFRAFVSYNINMLDAGDTYSSESLATNPTSTTTTVSKADAEDEAVIGLRYDF</sequence>
<keyword evidence="2 4" id="KW-0732">Signal</keyword>
<evidence type="ECO:0000313" key="6">
    <source>
        <dbReference type="EMBL" id="RQW63850.1"/>
    </source>
</evidence>
<dbReference type="InterPro" id="IPR050298">
    <property type="entry name" value="Gram-neg_bact_OMP"/>
</dbReference>
<evidence type="ECO:0000256" key="4">
    <source>
        <dbReference type="SAM" id="SignalP"/>
    </source>
</evidence>
<dbReference type="SUPFAM" id="SSF56935">
    <property type="entry name" value="Porins"/>
    <property type="match status" value="1"/>
</dbReference>
<dbReference type="Gene3D" id="2.40.160.10">
    <property type="entry name" value="Porin"/>
    <property type="match status" value="1"/>
</dbReference>
<keyword evidence="3" id="KW-0472">Membrane</keyword>
<dbReference type="PANTHER" id="PTHR34501:SF2">
    <property type="entry name" value="OUTER MEMBRANE PORIN F-RELATED"/>
    <property type="match status" value="1"/>
</dbReference>
<dbReference type="InterPro" id="IPR023614">
    <property type="entry name" value="Porin_dom_sf"/>
</dbReference>
<evidence type="ECO:0000259" key="5">
    <source>
        <dbReference type="Pfam" id="PF13609"/>
    </source>
</evidence>
<comment type="subcellular location">
    <subcellularLocation>
        <location evidence="1">Cell outer membrane</location>
        <topology evidence="1">Multi-pass membrane protein</topology>
    </subcellularLocation>
</comment>
<keyword evidence="7" id="KW-1185">Reference proteome</keyword>
<dbReference type="OrthoDB" id="6212428at2"/>
<evidence type="ECO:0000256" key="3">
    <source>
        <dbReference type="ARBA" id="ARBA00023136"/>
    </source>
</evidence>
<dbReference type="AlphaFoldDB" id="A0A3N9TID7"/>
<comment type="caution">
    <text evidence="6">The sequence shown here is derived from an EMBL/GenBank/DDBJ whole genome shotgun (WGS) entry which is preliminary data.</text>
</comment>
<protein>
    <submittedName>
        <fullName evidence="6">Porin</fullName>
    </submittedName>
</protein>
<name>A0A3N9TID7_9VIBR</name>
<dbReference type="Pfam" id="PF13609">
    <property type="entry name" value="Porin_4"/>
    <property type="match status" value="1"/>
</dbReference>
<dbReference type="PANTHER" id="PTHR34501">
    <property type="entry name" value="PROTEIN YDDL-RELATED"/>
    <property type="match status" value="1"/>
</dbReference>
<evidence type="ECO:0000313" key="7">
    <source>
        <dbReference type="Proteomes" id="UP000281112"/>
    </source>
</evidence>
<feature type="domain" description="Porin" evidence="5">
    <location>
        <begin position="7"/>
        <end position="301"/>
    </location>
</feature>
<dbReference type="GO" id="GO:0009279">
    <property type="term" value="C:cell outer membrane"/>
    <property type="evidence" value="ECO:0007669"/>
    <property type="project" value="UniProtKB-SubCell"/>
</dbReference>